<dbReference type="PROSITE" id="PS50835">
    <property type="entry name" value="IG_LIKE"/>
    <property type="match status" value="1"/>
</dbReference>
<keyword evidence="2" id="KW-0391">Immunity</keyword>
<sequence>TEKFLSAGVLPCLILPYSPAATLNSIIFNTQTPLNLQVAAGEEGMITCRYKTSIFNSLQWYKQLSNARPEHILTSVVDGILTKNNIKVSLNKSEQFSVMSILNSEIQDSATYFCAVETRCV</sequence>
<evidence type="ECO:0000259" key="7">
    <source>
        <dbReference type="PROSITE" id="PS50835"/>
    </source>
</evidence>
<evidence type="ECO:0000256" key="2">
    <source>
        <dbReference type="ARBA" id="ARBA00022859"/>
    </source>
</evidence>
<name>A0A8C4SBE4_ERPCA</name>
<dbReference type="GO" id="GO:0042605">
    <property type="term" value="F:peptide antigen binding"/>
    <property type="evidence" value="ECO:0007669"/>
    <property type="project" value="TreeGrafter"/>
</dbReference>
<reference evidence="8" key="3">
    <citation type="submission" date="2025-09" db="UniProtKB">
        <authorList>
            <consortium name="Ensembl"/>
        </authorList>
    </citation>
    <scope>IDENTIFICATION</scope>
</reference>
<keyword evidence="3" id="KW-1064">Adaptive immunity</keyword>
<accession>A0A8C4SBE4</accession>
<dbReference type="Ensembl" id="ENSECRT00000014454.1">
    <property type="protein sequence ID" value="ENSECRP00000014207.1"/>
    <property type="gene ID" value="ENSECRG00000009485.1"/>
</dbReference>
<dbReference type="Gene3D" id="2.60.40.10">
    <property type="entry name" value="Immunoglobulins"/>
    <property type="match status" value="1"/>
</dbReference>
<evidence type="ECO:0000313" key="8">
    <source>
        <dbReference type="Ensembl" id="ENSECRP00000014207.1"/>
    </source>
</evidence>
<evidence type="ECO:0000256" key="5">
    <source>
        <dbReference type="ARBA" id="ARBA00023319"/>
    </source>
</evidence>
<reference evidence="8" key="2">
    <citation type="submission" date="2025-08" db="UniProtKB">
        <authorList>
            <consortium name="Ensembl"/>
        </authorList>
    </citation>
    <scope>IDENTIFICATION</scope>
</reference>
<proteinExistence type="predicted"/>
<evidence type="ECO:0000256" key="6">
    <source>
        <dbReference type="ARBA" id="ARBA00043266"/>
    </source>
</evidence>
<dbReference type="PANTHER" id="PTHR19343:SF13">
    <property type="entry name" value="T CELL RECEPTOR ALPHA VARIABLE 21"/>
    <property type="match status" value="1"/>
</dbReference>
<dbReference type="Proteomes" id="UP000694620">
    <property type="component" value="Chromosome 9"/>
</dbReference>
<dbReference type="PANTHER" id="PTHR19343">
    <property type="entry name" value="T CELL RECEPTOR ALPHA VARIABLE 1-2"/>
    <property type="match status" value="1"/>
</dbReference>
<evidence type="ECO:0000313" key="9">
    <source>
        <dbReference type="Proteomes" id="UP000694620"/>
    </source>
</evidence>
<dbReference type="InterPro" id="IPR013106">
    <property type="entry name" value="Ig_V-set"/>
</dbReference>
<dbReference type="InterPro" id="IPR036179">
    <property type="entry name" value="Ig-like_dom_sf"/>
</dbReference>
<dbReference type="GeneTree" id="ENSGT00980000202319"/>
<protein>
    <recommendedName>
        <fullName evidence="7">Ig-like domain-containing protein</fullName>
    </recommendedName>
</protein>
<keyword evidence="6" id="KW-1279">T cell receptor</keyword>
<dbReference type="Pfam" id="PF07686">
    <property type="entry name" value="V-set"/>
    <property type="match status" value="1"/>
</dbReference>
<feature type="domain" description="Ig-like" evidence="7">
    <location>
        <begin position="19"/>
        <end position="121"/>
    </location>
</feature>
<dbReference type="InterPro" id="IPR013783">
    <property type="entry name" value="Ig-like_fold"/>
</dbReference>
<keyword evidence="5" id="KW-0393">Immunoglobulin domain</keyword>
<keyword evidence="4" id="KW-0675">Receptor</keyword>
<dbReference type="InterPro" id="IPR007110">
    <property type="entry name" value="Ig-like_dom"/>
</dbReference>
<keyword evidence="1" id="KW-0732">Signal</keyword>
<keyword evidence="9" id="KW-1185">Reference proteome</keyword>
<dbReference type="GO" id="GO:0042101">
    <property type="term" value="C:T cell receptor complex"/>
    <property type="evidence" value="ECO:0007669"/>
    <property type="project" value="UniProtKB-KW"/>
</dbReference>
<dbReference type="SUPFAM" id="SSF48726">
    <property type="entry name" value="Immunoglobulin"/>
    <property type="match status" value="1"/>
</dbReference>
<dbReference type="AlphaFoldDB" id="A0A8C4SBE4"/>
<evidence type="ECO:0000256" key="3">
    <source>
        <dbReference type="ARBA" id="ARBA00023130"/>
    </source>
</evidence>
<dbReference type="GO" id="GO:0002250">
    <property type="term" value="P:adaptive immune response"/>
    <property type="evidence" value="ECO:0007669"/>
    <property type="project" value="UniProtKB-KW"/>
</dbReference>
<organism evidence="8 9">
    <name type="scientific">Erpetoichthys calabaricus</name>
    <name type="common">Rope fish</name>
    <name type="synonym">Calamoichthys calabaricus</name>
    <dbReference type="NCBI Taxonomy" id="27687"/>
    <lineage>
        <taxon>Eukaryota</taxon>
        <taxon>Metazoa</taxon>
        <taxon>Chordata</taxon>
        <taxon>Craniata</taxon>
        <taxon>Vertebrata</taxon>
        <taxon>Euteleostomi</taxon>
        <taxon>Actinopterygii</taxon>
        <taxon>Polypteriformes</taxon>
        <taxon>Polypteridae</taxon>
        <taxon>Erpetoichthys</taxon>
    </lineage>
</organism>
<reference evidence="8" key="1">
    <citation type="submission" date="2021-06" db="EMBL/GenBank/DDBJ databases">
        <authorList>
            <consortium name="Wellcome Sanger Institute Data Sharing"/>
        </authorList>
    </citation>
    <scope>NUCLEOTIDE SEQUENCE [LARGE SCALE GENOMIC DNA]</scope>
</reference>
<dbReference type="InterPro" id="IPR051006">
    <property type="entry name" value="TCR_variable_domain"/>
</dbReference>
<evidence type="ECO:0000256" key="4">
    <source>
        <dbReference type="ARBA" id="ARBA00023170"/>
    </source>
</evidence>
<evidence type="ECO:0000256" key="1">
    <source>
        <dbReference type="ARBA" id="ARBA00022729"/>
    </source>
</evidence>